<protein>
    <recommendedName>
        <fullName evidence="2">Methylase</fullName>
    </recommendedName>
</protein>
<dbReference type="InterPro" id="IPR010342">
    <property type="entry name" value="DUF938"/>
</dbReference>
<dbReference type="KEGG" id="shm:Shewmr7_2194"/>
<dbReference type="Pfam" id="PF06080">
    <property type="entry name" value="DUF938"/>
    <property type="match status" value="1"/>
</dbReference>
<dbReference type="InterPro" id="IPR029063">
    <property type="entry name" value="SAM-dependent_MTases_sf"/>
</dbReference>
<evidence type="ECO:0000313" key="1">
    <source>
        <dbReference type="EMBL" id="ABI43182.1"/>
    </source>
</evidence>
<name>Q0HUM3_SHESR</name>
<dbReference type="PANTHER" id="PTHR20974:SF0">
    <property type="entry name" value="UPF0585 PROTEIN CG18661"/>
    <property type="match status" value="1"/>
</dbReference>
<gene>
    <name evidence="1" type="ordered locus">Shewmr7_2194</name>
</gene>
<dbReference type="SUPFAM" id="SSF53335">
    <property type="entry name" value="S-adenosyl-L-methionine-dependent methyltransferases"/>
    <property type="match status" value="1"/>
</dbReference>
<reference evidence="1" key="1">
    <citation type="submission" date="2006-08" db="EMBL/GenBank/DDBJ databases">
        <title>Complete sequence of Chromosome1 of Shewanella sp. MR-7.</title>
        <authorList>
            <consortium name="US DOE Joint Genome Institute"/>
            <person name="Copeland A."/>
            <person name="Lucas S."/>
            <person name="Lapidus A."/>
            <person name="Barry K."/>
            <person name="Detter J.C."/>
            <person name="Glavina del Rio T."/>
            <person name="Hammon N."/>
            <person name="Israni S."/>
            <person name="Dalin E."/>
            <person name="Tice H."/>
            <person name="Pitluck S."/>
            <person name="Kiss H."/>
            <person name="Brettin T."/>
            <person name="Bruce D."/>
            <person name="Han C."/>
            <person name="Tapia R."/>
            <person name="Gilna P."/>
            <person name="Schmutz J."/>
            <person name="Larimer F."/>
            <person name="Land M."/>
            <person name="Hauser L."/>
            <person name="Kyrpides N."/>
            <person name="Mikhailova N."/>
            <person name="Nealson K."/>
            <person name="Konstantinidis K."/>
            <person name="Klappenbach J."/>
            <person name="Tiedje J."/>
            <person name="Richardson P."/>
        </authorList>
    </citation>
    <scope>NUCLEOTIDE SEQUENCE</scope>
    <source>
        <strain evidence="1">MR-7</strain>
    </source>
</reference>
<sequence>MFQDPQTPPSLLPFSQACENNKAPILAVLQTAFASAKQVLEIGSGTGQHAVYFAENLPQLFWQTSDQADYLEGISARCHQQGHQKGINNLGLPFALDVTQPWPINDTRIDAVFSANTLHIMSQTMVEAFFAGLSQYLPQLNTLCIYGPFNYQGKFTSDSNRQFDQYLKQRDSESGIRDIEWIIQLAQAQAFTLVADTAMPANNRLLHFSKRATD</sequence>
<proteinExistence type="predicted"/>
<dbReference type="AlphaFoldDB" id="Q0HUM3"/>
<evidence type="ECO:0008006" key="2">
    <source>
        <dbReference type="Google" id="ProtNLM"/>
    </source>
</evidence>
<dbReference type="HOGENOM" id="CLU_067698_1_0_6"/>
<dbReference type="EMBL" id="CP000444">
    <property type="protein sequence ID" value="ABI43182.1"/>
    <property type="molecule type" value="Genomic_DNA"/>
</dbReference>
<organism evidence="1">
    <name type="scientific">Shewanella sp. (strain MR-7)</name>
    <dbReference type="NCBI Taxonomy" id="60481"/>
    <lineage>
        <taxon>Bacteria</taxon>
        <taxon>Pseudomonadati</taxon>
        <taxon>Pseudomonadota</taxon>
        <taxon>Gammaproteobacteria</taxon>
        <taxon>Alteromonadales</taxon>
        <taxon>Shewanellaceae</taxon>
        <taxon>Shewanella</taxon>
    </lineage>
</organism>
<accession>Q0HUM3</accession>
<dbReference type="PANTHER" id="PTHR20974">
    <property type="entry name" value="UPF0585 PROTEIN CG18661"/>
    <property type="match status" value="1"/>
</dbReference>
<dbReference type="Gene3D" id="3.40.50.150">
    <property type="entry name" value="Vaccinia Virus protein VP39"/>
    <property type="match status" value="1"/>
</dbReference>